<proteinExistence type="predicted"/>
<evidence type="ECO:0000313" key="2">
    <source>
        <dbReference type="EMBL" id="CAB4197175.1"/>
    </source>
</evidence>
<sequence>MSYKRGIYNDDGEPIGIEIVTDEDERRWHEGDDYADDYEEE</sequence>
<protein>
    <submittedName>
        <fullName evidence="2">Uncharacterized protein</fullName>
    </submittedName>
</protein>
<organism evidence="2">
    <name type="scientific">uncultured Caudovirales phage</name>
    <dbReference type="NCBI Taxonomy" id="2100421"/>
    <lineage>
        <taxon>Viruses</taxon>
        <taxon>Duplodnaviria</taxon>
        <taxon>Heunggongvirae</taxon>
        <taxon>Uroviricota</taxon>
        <taxon>Caudoviricetes</taxon>
        <taxon>Peduoviridae</taxon>
        <taxon>Maltschvirus</taxon>
        <taxon>Maltschvirus maltsch</taxon>
    </lineage>
</organism>
<evidence type="ECO:0000256" key="1">
    <source>
        <dbReference type="SAM" id="MobiDB-lite"/>
    </source>
</evidence>
<name>A0A6J5RY79_9CAUD</name>
<gene>
    <name evidence="2" type="ORF">UFOVP1304_49</name>
</gene>
<dbReference type="EMBL" id="LR797253">
    <property type="protein sequence ID" value="CAB4197175.1"/>
    <property type="molecule type" value="Genomic_DNA"/>
</dbReference>
<reference evidence="2" key="1">
    <citation type="submission" date="2020-05" db="EMBL/GenBank/DDBJ databases">
        <authorList>
            <person name="Chiriac C."/>
            <person name="Salcher M."/>
            <person name="Ghai R."/>
            <person name="Kavagutti S V."/>
        </authorList>
    </citation>
    <scope>NUCLEOTIDE SEQUENCE</scope>
</reference>
<feature type="region of interest" description="Disordered" evidence="1">
    <location>
        <begin position="22"/>
        <end position="41"/>
    </location>
</feature>
<accession>A0A6J5RY79</accession>